<keyword evidence="6" id="KW-0169">Cobalamin biosynthesis</keyword>
<evidence type="ECO:0000256" key="4">
    <source>
        <dbReference type="ARBA" id="ARBA00022741"/>
    </source>
</evidence>
<dbReference type="GO" id="GO:0009236">
    <property type="term" value="P:cobalamin biosynthetic process"/>
    <property type="evidence" value="ECO:0007669"/>
    <property type="project" value="UniProtKB-UniRule"/>
</dbReference>
<evidence type="ECO:0000259" key="7">
    <source>
        <dbReference type="Pfam" id="PF01923"/>
    </source>
</evidence>
<evidence type="ECO:0000313" key="8">
    <source>
        <dbReference type="EMBL" id="OGY32063.1"/>
    </source>
</evidence>
<comment type="pathway">
    <text evidence="6">Cofactor biosynthesis; adenosylcobalamin biosynthesis; adenosylcobalamin from cob(II)yrinate a,c-diamide: step 2/7.</text>
</comment>
<feature type="domain" description="Cobalamin adenosyltransferase-like" evidence="7">
    <location>
        <begin position="3"/>
        <end position="169"/>
    </location>
</feature>
<dbReference type="Pfam" id="PF01923">
    <property type="entry name" value="Cob_adeno_trans"/>
    <property type="match status" value="1"/>
</dbReference>
<keyword evidence="3 6" id="KW-0808">Transferase</keyword>
<comment type="caution">
    <text evidence="8">The sequence shown here is derived from an EMBL/GenBank/DDBJ whole genome shotgun (WGS) entry which is preliminary data.</text>
</comment>
<dbReference type="GO" id="GO:0005524">
    <property type="term" value="F:ATP binding"/>
    <property type="evidence" value="ECO:0007669"/>
    <property type="project" value="UniProtKB-UniRule"/>
</dbReference>
<dbReference type="InterPro" id="IPR029499">
    <property type="entry name" value="PduO-typ"/>
</dbReference>
<dbReference type="UniPathway" id="UPA00148">
    <property type="reaction ID" value="UER00233"/>
</dbReference>
<dbReference type="AlphaFoldDB" id="A0A1G1WWI3"/>
<dbReference type="SUPFAM" id="SSF89028">
    <property type="entry name" value="Cobalamin adenosyltransferase-like"/>
    <property type="match status" value="1"/>
</dbReference>
<sequence length="183" mass="20894">MKIYTKTGDRGQTSLFGGKRVWKNNQRVDTYGNLDELSSLIGFAISFDLDKKVKKVLEHIQNDLLNIGAQLANPKKLGADKSKVFIFGTEKALSLEKLIDRYDSKLEPLRTFILPGGTKAAASLHFARATSRRVERALVSLNRRETINPHILEYINRLSDLLFVLARYLNKRGKFKETLWDKN</sequence>
<comment type="catalytic activity">
    <reaction evidence="6">
        <text>2 cob(II)yrinate a,c diamide + reduced [electron-transfer flavoprotein] + 2 ATP = 2 adenosylcob(III)yrinate a,c-diamide + 2 triphosphate + oxidized [electron-transfer flavoprotein] + 3 H(+)</text>
        <dbReference type="Rhea" id="RHEA:11528"/>
        <dbReference type="Rhea" id="RHEA-COMP:10685"/>
        <dbReference type="Rhea" id="RHEA-COMP:10686"/>
        <dbReference type="ChEBI" id="CHEBI:15378"/>
        <dbReference type="ChEBI" id="CHEBI:18036"/>
        <dbReference type="ChEBI" id="CHEBI:30616"/>
        <dbReference type="ChEBI" id="CHEBI:57692"/>
        <dbReference type="ChEBI" id="CHEBI:58307"/>
        <dbReference type="ChEBI" id="CHEBI:58503"/>
        <dbReference type="ChEBI" id="CHEBI:58537"/>
        <dbReference type="EC" id="2.5.1.17"/>
    </reaction>
</comment>
<comment type="subunit">
    <text evidence="2">Homotrimer.</text>
</comment>
<dbReference type="EC" id="2.5.1.17" evidence="6"/>
<keyword evidence="5 6" id="KW-0067">ATP-binding</keyword>
<evidence type="ECO:0000313" key="9">
    <source>
        <dbReference type="Proteomes" id="UP000179279"/>
    </source>
</evidence>
<reference evidence="8 9" key="1">
    <citation type="journal article" date="2016" name="Nat. Commun.">
        <title>Thousands of microbial genomes shed light on interconnected biogeochemical processes in an aquifer system.</title>
        <authorList>
            <person name="Anantharaman K."/>
            <person name="Brown C.T."/>
            <person name="Hug L.A."/>
            <person name="Sharon I."/>
            <person name="Castelle C.J."/>
            <person name="Probst A.J."/>
            <person name="Thomas B.C."/>
            <person name="Singh A."/>
            <person name="Wilkins M.J."/>
            <person name="Karaoz U."/>
            <person name="Brodie E.L."/>
            <person name="Williams K.H."/>
            <person name="Hubbard S.S."/>
            <person name="Banfield J.F."/>
        </authorList>
    </citation>
    <scope>NUCLEOTIDE SEQUENCE [LARGE SCALE GENOMIC DNA]</scope>
</reference>
<evidence type="ECO:0000256" key="3">
    <source>
        <dbReference type="ARBA" id="ARBA00022679"/>
    </source>
</evidence>
<dbReference type="InterPro" id="IPR016030">
    <property type="entry name" value="CblAdoTrfase-like"/>
</dbReference>
<protein>
    <recommendedName>
        <fullName evidence="6">Corrinoid adenosyltransferase</fullName>
        <ecNumber evidence="6">2.5.1.17</ecNumber>
    </recommendedName>
    <alternativeName>
        <fullName evidence="6">Cob(II)alamin adenosyltransferase</fullName>
    </alternativeName>
    <alternativeName>
        <fullName evidence="6">Cob(II)yrinic acid a,c-diamide adenosyltransferase</fullName>
    </alternativeName>
    <alternativeName>
        <fullName evidence="6">Cobinamide/cobalamin adenosyltransferase</fullName>
    </alternativeName>
</protein>
<keyword evidence="4 6" id="KW-0547">Nucleotide-binding</keyword>
<proteinExistence type="inferred from homology"/>
<dbReference type="InterPro" id="IPR036451">
    <property type="entry name" value="CblAdoTrfase-like_sf"/>
</dbReference>
<gene>
    <name evidence="8" type="ORF">A3A57_02920</name>
</gene>
<comment type="catalytic activity">
    <reaction evidence="6">
        <text>2 cob(II)alamin + reduced [electron-transfer flavoprotein] + 2 ATP = 2 adenosylcob(III)alamin + 2 triphosphate + oxidized [electron-transfer flavoprotein] + 3 H(+)</text>
        <dbReference type="Rhea" id="RHEA:28671"/>
        <dbReference type="Rhea" id="RHEA-COMP:10685"/>
        <dbReference type="Rhea" id="RHEA-COMP:10686"/>
        <dbReference type="ChEBI" id="CHEBI:15378"/>
        <dbReference type="ChEBI" id="CHEBI:16304"/>
        <dbReference type="ChEBI" id="CHEBI:18036"/>
        <dbReference type="ChEBI" id="CHEBI:18408"/>
        <dbReference type="ChEBI" id="CHEBI:30616"/>
        <dbReference type="ChEBI" id="CHEBI:57692"/>
        <dbReference type="ChEBI" id="CHEBI:58307"/>
        <dbReference type="EC" id="2.5.1.17"/>
    </reaction>
</comment>
<dbReference type="PANTHER" id="PTHR12213:SF0">
    <property type="entry name" value="CORRINOID ADENOSYLTRANSFERASE MMAB"/>
    <property type="match status" value="1"/>
</dbReference>
<dbReference type="FunFam" id="1.20.1200.10:FF:000001">
    <property type="entry name" value="Cob(I)yrinic acid a,c-diamide adenosyltransferase"/>
    <property type="match status" value="1"/>
</dbReference>
<name>A0A1G1WWI3_9BACT</name>
<evidence type="ECO:0000256" key="5">
    <source>
        <dbReference type="ARBA" id="ARBA00022840"/>
    </source>
</evidence>
<dbReference type="NCBIfam" id="TIGR00636">
    <property type="entry name" value="PduO_Nterm"/>
    <property type="match status" value="1"/>
</dbReference>
<accession>A0A1G1WWI3</accession>
<organism evidence="8 9">
    <name type="scientific">Candidatus Woykebacteria bacterium RIFCSPLOWO2_01_FULL_41_12</name>
    <dbReference type="NCBI Taxonomy" id="1802604"/>
    <lineage>
        <taxon>Bacteria</taxon>
        <taxon>Candidatus Woykeibacteriota</taxon>
    </lineage>
</organism>
<dbReference type="PANTHER" id="PTHR12213">
    <property type="entry name" value="CORRINOID ADENOSYLTRANSFERASE"/>
    <property type="match status" value="1"/>
</dbReference>
<evidence type="ECO:0000256" key="1">
    <source>
        <dbReference type="ARBA" id="ARBA00007487"/>
    </source>
</evidence>
<dbReference type="GO" id="GO:0008817">
    <property type="term" value="F:corrinoid adenosyltransferase activity"/>
    <property type="evidence" value="ECO:0007669"/>
    <property type="project" value="UniProtKB-UniRule"/>
</dbReference>
<dbReference type="Gene3D" id="1.20.1200.10">
    <property type="entry name" value="Cobalamin adenosyltransferase-like"/>
    <property type="match status" value="1"/>
</dbReference>
<evidence type="ECO:0000256" key="6">
    <source>
        <dbReference type="RuleBase" id="RU366026"/>
    </source>
</evidence>
<comment type="similarity">
    <text evidence="1 6">Belongs to the Cob(I)alamin adenosyltransferase family.</text>
</comment>
<dbReference type="EMBL" id="MHDA01000024">
    <property type="protein sequence ID" value="OGY32063.1"/>
    <property type="molecule type" value="Genomic_DNA"/>
</dbReference>
<evidence type="ECO:0000256" key="2">
    <source>
        <dbReference type="ARBA" id="ARBA00011233"/>
    </source>
</evidence>
<dbReference type="Proteomes" id="UP000179279">
    <property type="component" value="Unassembled WGS sequence"/>
</dbReference>